<accession>A0A4V2P957</accession>
<proteinExistence type="predicted"/>
<dbReference type="AlphaFoldDB" id="A0A4V2P957"/>
<evidence type="ECO:0000313" key="2">
    <source>
        <dbReference type="Proteomes" id="UP000294887"/>
    </source>
</evidence>
<comment type="caution">
    <text evidence="1">The sequence shown here is derived from an EMBL/GenBank/DDBJ whole genome shotgun (WGS) entry which is preliminary data.</text>
</comment>
<name>A0A4V2P957_9GAMM</name>
<dbReference type="Pfam" id="PF11185">
    <property type="entry name" value="DUF2971"/>
    <property type="match status" value="1"/>
</dbReference>
<dbReference type="Proteomes" id="UP000294887">
    <property type="component" value="Unassembled WGS sequence"/>
</dbReference>
<reference evidence="1 2" key="1">
    <citation type="submission" date="2019-03" db="EMBL/GenBank/DDBJ databases">
        <title>Genomic Encyclopedia of Type Strains, Phase IV (KMG-IV): sequencing the most valuable type-strain genomes for metagenomic binning, comparative biology and taxonomic classification.</title>
        <authorList>
            <person name="Goeker M."/>
        </authorList>
    </citation>
    <scope>NUCLEOTIDE SEQUENCE [LARGE SCALE GENOMIC DNA]</scope>
    <source>
        <strain evidence="1 2">DSM 24830</strain>
    </source>
</reference>
<organism evidence="1 2">
    <name type="scientific">Cocleimonas flava</name>
    <dbReference type="NCBI Taxonomy" id="634765"/>
    <lineage>
        <taxon>Bacteria</taxon>
        <taxon>Pseudomonadati</taxon>
        <taxon>Pseudomonadota</taxon>
        <taxon>Gammaproteobacteria</taxon>
        <taxon>Thiotrichales</taxon>
        <taxon>Thiotrichaceae</taxon>
        <taxon>Cocleimonas</taxon>
    </lineage>
</organism>
<gene>
    <name evidence="1" type="ORF">EV695_0168</name>
</gene>
<dbReference type="EMBL" id="SMFQ01000002">
    <property type="protein sequence ID" value="TCJ88325.1"/>
    <property type="molecule type" value="Genomic_DNA"/>
</dbReference>
<keyword evidence="2" id="KW-1185">Reference proteome</keyword>
<evidence type="ECO:0000313" key="1">
    <source>
        <dbReference type="EMBL" id="TCJ88325.1"/>
    </source>
</evidence>
<sequence>MYYKYRGISEWTENFLIKKEIWAAKPSSLNDPFECDIPAFTDAQLKGHIDKIKTNQLTGFVMAANQSHVSGESFFSIQGRSIKLLLNKIKKAKTLDKKYKVANNFYHSIGHNGFSDPKGQTNSLFKFLDKVGIFSLSEDPLNMLMWSHYGEDHKGLAYGFDANEGSDLSNEEYFQPVKYSDQALKVDLSKGLKNALDYYIDEYGQTKLKNRIEINDSQIQSVLFTKTNDWRYEKEWRYMREKFGTYPLPGKLSRIVFGLKCIPKDIERYKFLCKKHIDNKVVFYQVVRVEGGTTLDLKEV</sequence>
<dbReference type="RefSeq" id="WP_165874587.1">
    <property type="nucleotide sequence ID" value="NZ_BAAAFU010000008.1"/>
</dbReference>
<dbReference type="InterPro" id="IPR021352">
    <property type="entry name" value="DUF2971"/>
</dbReference>
<protein>
    <submittedName>
        <fullName evidence="1">DUF2971 family protein</fullName>
    </submittedName>
</protein>